<feature type="compositionally biased region" description="Low complexity" evidence="2">
    <location>
        <begin position="350"/>
        <end position="377"/>
    </location>
</feature>
<evidence type="ECO:0000256" key="3">
    <source>
        <dbReference type="SAM" id="Phobius"/>
    </source>
</evidence>
<feature type="transmembrane region" description="Helical" evidence="3">
    <location>
        <begin position="1511"/>
        <end position="1537"/>
    </location>
</feature>
<evidence type="ECO:0000313" key="6">
    <source>
        <dbReference type="Proteomes" id="UP001235939"/>
    </source>
</evidence>
<feature type="compositionally biased region" description="Low complexity" evidence="2">
    <location>
        <begin position="1076"/>
        <end position="1085"/>
    </location>
</feature>
<proteinExistence type="predicted"/>
<feature type="region of interest" description="Disordered" evidence="2">
    <location>
        <begin position="344"/>
        <end position="455"/>
    </location>
</feature>
<feature type="compositionally biased region" description="Pro residues" evidence="2">
    <location>
        <begin position="1247"/>
        <end position="1267"/>
    </location>
</feature>
<evidence type="ECO:0000313" key="5">
    <source>
        <dbReference type="EMBL" id="UYV63611.1"/>
    </source>
</evidence>
<evidence type="ECO:0000259" key="4">
    <source>
        <dbReference type="SMART" id="SM00343"/>
    </source>
</evidence>
<keyword evidence="3" id="KW-0812">Transmembrane</keyword>
<reference evidence="5 6" key="1">
    <citation type="submission" date="2022-01" db="EMBL/GenBank/DDBJ databases">
        <title>A chromosomal length assembly of Cordylochernes scorpioides.</title>
        <authorList>
            <person name="Zeh D."/>
            <person name="Zeh J."/>
        </authorList>
    </citation>
    <scope>NUCLEOTIDE SEQUENCE [LARGE SCALE GENOMIC DNA]</scope>
    <source>
        <strain evidence="5">IN4F17</strain>
        <tissue evidence="5">Whole Body</tissue>
    </source>
</reference>
<feature type="compositionally biased region" description="Low complexity" evidence="2">
    <location>
        <begin position="796"/>
        <end position="808"/>
    </location>
</feature>
<feature type="compositionally biased region" description="Basic and acidic residues" evidence="2">
    <location>
        <begin position="14"/>
        <end position="23"/>
    </location>
</feature>
<protein>
    <recommendedName>
        <fullName evidence="4">CCHC-type domain-containing protein</fullName>
    </recommendedName>
</protein>
<keyword evidence="3" id="KW-1133">Transmembrane helix</keyword>
<feature type="compositionally biased region" description="Low complexity" evidence="2">
    <location>
        <begin position="116"/>
        <end position="128"/>
    </location>
</feature>
<feature type="region of interest" description="Disordered" evidence="2">
    <location>
        <begin position="726"/>
        <end position="760"/>
    </location>
</feature>
<organism evidence="5 6">
    <name type="scientific">Cordylochernes scorpioides</name>
    <dbReference type="NCBI Taxonomy" id="51811"/>
    <lineage>
        <taxon>Eukaryota</taxon>
        <taxon>Metazoa</taxon>
        <taxon>Ecdysozoa</taxon>
        <taxon>Arthropoda</taxon>
        <taxon>Chelicerata</taxon>
        <taxon>Arachnida</taxon>
        <taxon>Pseudoscorpiones</taxon>
        <taxon>Cheliferoidea</taxon>
        <taxon>Chernetidae</taxon>
        <taxon>Cordylochernes</taxon>
    </lineage>
</organism>
<feature type="compositionally biased region" description="Pro residues" evidence="2">
    <location>
        <begin position="1086"/>
        <end position="1097"/>
    </location>
</feature>
<feature type="compositionally biased region" description="Pro residues" evidence="2">
    <location>
        <begin position="406"/>
        <end position="417"/>
    </location>
</feature>
<dbReference type="Proteomes" id="UP001235939">
    <property type="component" value="Chromosome 02"/>
</dbReference>
<feature type="non-terminal residue" evidence="5">
    <location>
        <position position="1554"/>
    </location>
</feature>
<evidence type="ECO:0000256" key="1">
    <source>
        <dbReference type="ARBA" id="ARBA00022581"/>
    </source>
</evidence>
<gene>
    <name evidence="5" type="ORF">LAZ67_2004964</name>
</gene>
<feature type="domain" description="CCHC-type" evidence="4">
    <location>
        <begin position="329"/>
        <end position="345"/>
    </location>
</feature>
<feature type="compositionally biased region" description="Polar residues" evidence="2">
    <location>
        <begin position="42"/>
        <end position="57"/>
    </location>
</feature>
<sequence>MSSGNTPSLARAESPSKAEEKPARLGSKAQPSAELPARNALKFNSSMKSTKNQSYANPATGGKDANPAAPTDFAAASSSEAAAQAHRNWAELTEDSNSEYEGNFTIVQKRKRRRGSANSSPAAAPSSNLGGAKTNRRPQSSAEWALRAQEVRTTRAHIVEARARQASSTEDHCVYVERSPELEPYHYMRAMDRMFGSTREVFQVTKMNGHFLVGLANRGMAERLVNEGLEVEGTLHRAFPFRKRAERITVGNLPFFVGDAAVISALTPLGRVTSIAPKLMKAGPYTYNDGRREAFIILREGMTIEGLPTRLNITIKGEAWPAYLSSGIRCSRCRGQGHRRANCPLLAGRTNAPGPATPTSPTSVPSASAPGLPQQPSAQPPPSASPSPTMELSDVPPASCAALLPPAAPRPPPPAPLALPVEDTSPAPPPVIPAPSLRAPGGSVSPQSTKSGPPAQDIEMTAIEESSASSTTSSRTSMRDDLVAFIRTSPTVSFTGTDALGLGREEVLDLLSSRTKAQRKRWLLTPPQTDALAGLIKQILGLKPAGNTNVYKILHQVKSELKKGPAAVPPTPPLPAPWPAEPPPPAPQERESTPAMATRCDELRLLTIQLMKELNLWPQLNSLYPDLVEAVLCPEDRKGFLRRLFPEDRKAIIQILDKLSEHTRDLHSLTLRDLSELRAALPSGNTPSFARAESPSKAEEKPVRLGSKAQPSAELLAKNALQFNSSMKSTKNQRYANPATGSKDANPAAPTDFAAASSSEAAAQAHRNWAELTEDSNSEYEGNFTIVQKRKRRRGSANSSPAAAPSSNLGGARTNRRPQSSAGWAPRAQEIKTTRAHIVEARARQASSTEDHCVYVERSPELEPYHYMRAIDRMIGGTREVIQISKMNGHFLVGLANRGLAERLVSEGLEVEGTLYRAFPFRKRAVRITVGNLPFFVGDSAVISALAPFGRVTSIAPKLMKAGPYVYNDGRREAFIILREGITIERLPTRLDISIKGEAWPAYLSSGIRCSRCRGQGHRRANCPLLAGRTNAPGPAAPTSPTSVPSATAPGLPQQPSAQPPPSASPSPTMELSDVSPASRAALLPPAAPRPPPPAPLALPVEDASPAPPPVIPAPSLRAPGGSVSLQSTKSGPPAQDIEMNVIEESSASSTSSSRTSMRDDLVAFIRRSPTVSFTGTDALGLGREEVLDLLSSRTKAQRKRWLLTPPQTEALAGLIKQILGLKPAGNTNVYKILHQVKPELKKGPAAVPPTPPLPAPWPAEPAPPAPQERESTPAIPPPPPSAQMEADLIDIRCDELQLLAIHLMKELNLRPQLNSLYLYLVEAVLYPEDRKGFLGRLSPGYKKVIAQFLNRLSEHTQDLHSLTLRDLSELRAALPIRTGHFKEMKINPDMTRSYSNYNNCHNTQLTPDHIYLAILAALYIADINPEEDIHTDISVGRYCDQGTQTDLICSMDKTPPPPQLAGIVIRCCLGDQIFPAIRGVPCGSCFLVNGMSQSIQAPGCFCGRISLDTAALIIALLGFFGSLGSLLTLIGLMSFLQSAVEQILVSIPPAQVK</sequence>
<feature type="compositionally biased region" description="Polar residues" evidence="2">
    <location>
        <begin position="726"/>
        <end position="735"/>
    </location>
</feature>
<feature type="region of interest" description="Disordered" evidence="2">
    <location>
        <begin position="682"/>
        <end position="711"/>
    </location>
</feature>
<feature type="region of interest" description="Disordered" evidence="2">
    <location>
        <begin position="788"/>
        <end position="831"/>
    </location>
</feature>
<feature type="compositionally biased region" description="Low complexity" evidence="2">
    <location>
        <begin position="396"/>
        <end position="405"/>
    </location>
</feature>
<feature type="compositionally biased region" description="Low complexity" evidence="2">
    <location>
        <begin position="1032"/>
        <end position="1057"/>
    </location>
</feature>
<feature type="compositionally biased region" description="Basic and acidic residues" evidence="2">
    <location>
        <begin position="694"/>
        <end position="703"/>
    </location>
</feature>
<name>A0ABY6K420_9ARAC</name>
<feature type="region of interest" description="Disordered" evidence="2">
    <location>
        <begin position="1242"/>
        <end position="1283"/>
    </location>
</feature>
<feature type="domain" description="CCHC-type" evidence="4">
    <location>
        <begin position="1009"/>
        <end position="1025"/>
    </location>
</feature>
<evidence type="ECO:0000256" key="2">
    <source>
        <dbReference type="SAM" id="MobiDB-lite"/>
    </source>
</evidence>
<dbReference type="PANTHER" id="PTHR13037">
    <property type="entry name" value="FORMIN"/>
    <property type="match status" value="1"/>
</dbReference>
<feature type="region of interest" description="Disordered" evidence="2">
    <location>
        <begin position="1"/>
        <end position="80"/>
    </location>
</feature>
<feature type="compositionally biased region" description="Pro residues" evidence="2">
    <location>
        <begin position="567"/>
        <end position="587"/>
    </location>
</feature>
<dbReference type="EMBL" id="CP092864">
    <property type="protein sequence ID" value="UYV63611.1"/>
    <property type="molecule type" value="Genomic_DNA"/>
</dbReference>
<keyword evidence="3" id="KW-0472">Membrane</keyword>
<dbReference type="PANTHER" id="PTHR13037:SF24">
    <property type="entry name" value="POLYCOMB PROTEIN PCL-RELATED"/>
    <property type="match status" value="1"/>
</dbReference>
<keyword evidence="6" id="KW-1185">Reference proteome</keyword>
<accession>A0ABY6K420</accession>
<feature type="region of interest" description="Disordered" evidence="2">
    <location>
        <begin position="108"/>
        <end position="143"/>
    </location>
</feature>
<feature type="region of interest" description="Disordered" evidence="2">
    <location>
        <begin position="1024"/>
        <end position="1136"/>
    </location>
</feature>
<dbReference type="InterPro" id="IPR001878">
    <property type="entry name" value="Znf_CCHC"/>
</dbReference>
<feature type="region of interest" description="Disordered" evidence="2">
    <location>
        <begin position="563"/>
        <end position="593"/>
    </location>
</feature>
<keyword evidence="1" id="KW-0945">Host-virus interaction</keyword>
<dbReference type="SMART" id="SM00343">
    <property type="entry name" value="ZnF_C2HC"/>
    <property type="match status" value="2"/>
</dbReference>